<organism evidence="2 3">
    <name type="scientific">Clonostachys solani</name>
    <dbReference type="NCBI Taxonomy" id="160281"/>
    <lineage>
        <taxon>Eukaryota</taxon>
        <taxon>Fungi</taxon>
        <taxon>Dikarya</taxon>
        <taxon>Ascomycota</taxon>
        <taxon>Pezizomycotina</taxon>
        <taxon>Sordariomycetes</taxon>
        <taxon>Hypocreomycetidae</taxon>
        <taxon>Hypocreales</taxon>
        <taxon>Bionectriaceae</taxon>
        <taxon>Clonostachys</taxon>
    </lineage>
</organism>
<evidence type="ECO:0000259" key="1">
    <source>
        <dbReference type="Pfam" id="PF06985"/>
    </source>
</evidence>
<reference evidence="2" key="1">
    <citation type="submission" date="2021-10" db="EMBL/GenBank/DDBJ databases">
        <authorList>
            <person name="Piombo E."/>
        </authorList>
    </citation>
    <scope>NUCLEOTIDE SEQUENCE</scope>
</reference>
<comment type="caution">
    <text evidence="2">The sequence shown here is derived from an EMBL/GenBank/DDBJ whole genome shotgun (WGS) entry which is preliminary data.</text>
</comment>
<name>A0A9N9ZN58_9HYPO</name>
<dbReference type="Pfam" id="PF06985">
    <property type="entry name" value="HET"/>
    <property type="match status" value="1"/>
</dbReference>
<gene>
    <name evidence="2" type="ORF">CSOL1703_00008587</name>
</gene>
<sequence>MSLRFDLETLPFPADVSVLKATSDPAFCPTCANLNTVSAFAMVPCTTIMMNLASSIRKVDRARRLLSGIESQSISATEKLVSWELQISLADLKNSSAAGCITCLLLKEVVTNVPNGHFDWDDPALYIVVVFCEKTVLRISVARDRDHYATDTWDFGMSYKLLIDEPDMEDYQVYTLPTSPCPWPALGCLMNVELPKSSNPTRLGGLAGHISSDPTSLVFIEKVRKWISNCKENHAICIDAEKPTCQPQLPERIISLGPESNMDIRLMEAYGLPQEPYIVLHDQQEERSFSSLSECQVLEEDSVELRYDTLPRDFQDAILVCRKLSIKYLWINALCKNHDDDDDWEIESEKKAMAYSNAELVLIFTELLEGNDGFLSSRKSPTIISGTWPDGRPFEIYARPWLFHDPDTMDWLTGKPTRYGSRTESFQEQLLPRRRLLFTKGEAIFDCLTSISCECGGFLDSDEDPCLPLRRILKTGAKYITETDGSWIYHEHWRNLVAKLSQLKTRNSPCELAAISHLASRWANGYTGRYLAGLWEHDLVNYLRWYPIDEVPGEEPEGCQVPSCLGPSWSWTATSRKITWGSATFQNTKAFITIDLSRTECDVSSVSPFGPATSGHIFLTGKILKVGVMDSRRLFKDGIDQHVGFRSQETPQGHLPLPQNVFCLRLCTKSYTANSFDDDCALILVPATADDLIGQRREVQVSRHVFKRFGLTNTYPHKAWNHEREASEVAMYLI</sequence>
<dbReference type="PANTHER" id="PTHR33112:SF10">
    <property type="entry name" value="TOL"/>
    <property type="match status" value="1"/>
</dbReference>
<dbReference type="InterPro" id="IPR010730">
    <property type="entry name" value="HET"/>
</dbReference>
<feature type="domain" description="Heterokaryon incompatibility" evidence="1">
    <location>
        <begin position="303"/>
        <end position="374"/>
    </location>
</feature>
<dbReference type="AlphaFoldDB" id="A0A9N9ZN58"/>
<proteinExistence type="predicted"/>
<evidence type="ECO:0000313" key="3">
    <source>
        <dbReference type="Proteomes" id="UP000775872"/>
    </source>
</evidence>
<dbReference type="Proteomes" id="UP000775872">
    <property type="component" value="Unassembled WGS sequence"/>
</dbReference>
<dbReference type="EMBL" id="CABFOC020000082">
    <property type="protein sequence ID" value="CAH0058109.1"/>
    <property type="molecule type" value="Genomic_DNA"/>
</dbReference>
<dbReference type="OrthoDB" id="8300194at2759"/>
<accession>A0A9N9ZN58</accession>
<protein>
    <recommendedName>
        <fullName evidence="1">Heterokaryon incompatibility domain-containing protein</fullName>
    </recommendedName>
</protein>
<dbReference type="PANTHER" id="PTHR33112">
    <property type="entry name" value="DOMAIN PROTEIN, PUTATIVE-RELATED"/>
    <property type="match status" value="1"/>
</dbReference>
<keyword evidence="3" id="KW-1185">Reference proteome</keyword>
<evidence type="ECO:0000313" key="2">
    <source>
        <dbReference type="EMBL" id="CAH0058109.1"/>
    </source>
</evidence>